<evidence type="ECO:0000256" key="1">
    <source>
        <dbReference type="SAM" id="Coils"/>
    </source>
</evidence>
<dbReference type="RefSeq" id="WP_121853562.1">
    <property type="nucleotide sequence ID" value="NZ_CP037952.1"/>
</dbReference>
<evidence type="ECO:0000259" key="2">
    <source>
        <dbReference type="Pfam" id="PF13454"/>
    </source>
</evidence>
<evidence type="ECO:0000313" key="4">
    <source>
        <dbReference type="Proteomes" id="UP000273022"/>
    </source>
</evidence>
<dbReference type="Pfam" id="PF13454">
    <property type="entry name" value="NAD_binding_9"/>
    <property type="match status" value="1"/>
</dbReference>
<dbReference type="InterPro" id="IPR038732">
    <property type="entry name" value="HpyO/CreE_NAD-binding"/>
</dbReference>
<dbReference type="PRINTS" id="PR00368">
    <property type="entry name" value="FADPNR"/>
</dbReference>
<feature type="coiled-coil region" evidence="1">
    <location>
        <begin position="548"/>
        <end position="575"/>
    </location>
</feature>
<dbReference type="OrthoDB" id="101972at2"/>
<organism evidence="3 4">
    <name type="scientific">Parashewanella spongiae</name>
    <dbReference type="NCBI Taxonomy" id="342950"/>
    <lineage>
        <taxon>Bacteria</taxon>
        <taxon>Pseudomonadati</taxon>
        <taxon>Pseudomonadota</taxon>
        <taxon>Gammaproteobacteria</taxon>
        <taxon>Alteromonadales</taxon>
        <taxon>Shewanellaceae</taxon>
        <taxon>Parashewanella</taxon>
    </lineage>
</organism>
<dbReference type="SUPFAM" id="SSF51905">
    <property type="entry name" value="FAD/NAD(P)-binding domain"/>
    <property type="match status" value="1"/>
</dbReference>
<dbReference type="Gene3D" id="3.50.50.60">
    <property type="entry name" value="FAD/NAD(P)-binding domain"/>
    <property type="match status" value="1"/>
</dbReference>
<comment type="caution">
    <text evidence="3">The sequence shown here is derived from an EMBL/GenBank/DDBJ whole genome shotgun (WGS) entry which is preliminary data.</text>
</comment>
<dbReference type="InterPro" id="IPR036188">
    <property type="entry name" value="FAD/NAD-bd_sf"/>
</dbReference>
<sequence>MTMNHVDVFVIGAGAASTATVIRLLQFSNKPLSIAVSEKTSSHKYGGLAYAGGGNSWNHVFNIQAGRMSIFREDVNDFLNWLNEEADRSTWPDKWKHIVFGISSPAPRRVYTEYLKTRMNQALANSVSGTILTELDSEVIDVVAKESGYQIHLSSNNNTLQTLNAKHVIIGTGNELSSFPFTQPLENHPNFLRCQYIDEGYSRLHSLNKNDHIAIIGSSLSAYDTVITLREDFKHQGHITMFSRAGLTPFTYPTNHEHQVISVRKPAFIEQTYQGPEQLVKAVKLEWQEVKKKIKSAVPDIPESIIPERICKAWEAYLPELIAKVPKKDVSMLLMKYNSIITKMRVSAMSVTTNRVEPLREHDVTLIVANIKSVTINQDNTLAIHYYDKKSQTNLTLNVQMLVSNLNQETDYSKVSNPLWRNLIDKQKLAIPHQKTARGIEVTRLGELIQPDKTISKNLYTVGIPREGDEIITYGRQGAFAHNIATIKNQSITAALSIVARVNQLDLTDIEGFEHQHTKLLEDAVTHRIIWLSARTRQDKRDTLPKMLQSCECLANALESEFSSLEQSRRFANAEVERLVLKKMTNISVTSLQLRCDLGLEDLPKVSDKKLA</sequence>
<reference evidence="3 4" key="1">
    <citation type="submission" date="2018-09" db="EMBL/GenBank/DDBJ databases">
        <title>Phylogeny of the Shewanellaceae, and recommendation for two new genera, Pseudoshewanella and Parashewanella.</title>
        <authorList>
            <person name="Wang G."/>
        </authorList>
    </citation>
    <scope>NUCLEOTIDE SEQUENCE [LARGE SCALE GENOMIC DNA]</scope>
    <source>
        <strain evidence="3 4">KCTC 22492</strain>
    </source>
</reference>
<name>A0A3A6TGZ5_9GAMM</name>
<dbReference type="EMBL" id="QYYH01000056">
    <property type="protein sequence ID" value="RJY15036.1"/>
    <property type="molecule type" value="Genomic_DNA"/>
</dbReference>
<evidence type="ECO:0000313" key="3">
    <source>
        <dbReference type="EMBL" id="RJY15036.1"/>
    </source>
</evidence>
<gene>
    <name evidence="3" type="ORF">D5R81_10325</name>
</gene>
<dbReference type="PANTHER" id="PTHR40254:SF1">
    <property type="entry name" value="BLR0577 PROTEIN"/>
    <property type="match status" value="1"/>
</dbReference>
<feature type="domain" description="FAD-dependent urate hydroxylase HpyO/Asp monooxygenase CreE-like FAD/NAD(P)-binding" evidence="2">
    <location>
        <begin position="10"/>
        <end position="174"/>
    </location>
</feature>
<dbReference type="PANTHER" id="PTHR40254">
    <property type="entry name" value="BLR0577 PROTEIN"/>
    <property type="match status" value="1"/>
</dbReference>
<accession>A0A3A6TGZ5</accession>
<dbReference type="Proteomes" id="UP000273022">
    <property type="component" value="Unassembled WGS sequence"/>
</dbReference>
<keyword evidence="1" id="KW-0175">Coiled coil</keyword>
<keyword evidence="4" id="KW-1185">Reference proteome</keyword>
<proteinExistence type="predicted"/>
<protein>
    <recommendedName>
        <fullName evidence="2">FAD-dependent urate hydroxylase HpyO/Asp monooxygenase CreE-like FAD/NAD(P)-binding domain-containing protein</fullName>
    </recommendedName>
</protein>
<dbReference type="InterPro" id="IPR052189">
    <property type="entry name" value="L-asp_N-monooxygenase_NS-form"/>
</dbReference>
<dbReference type="AlphaFoldDB" id="A0A3A6TGZ5"/>